<dbReference type="STRING" id="246199.CUS_6617"/>
<evidence type="ECO:0000256" key="4">
    <source>
        <dbReference type="ARBA" id="ARBA00023306"/>
    </source>
</evidence>
<protein>
    <submittedName>
        <fullName evidence="5">Segregation and condensation protein B</fullName>
    </submittedName>
</protein>
<dbReference type="PANTHER" id="PTHR34298">
    <property type="entry name" value="SEGREGATION AND CONDENSATION PROTEIN B"/>
    <property type="match status" value="1"/>
</dbReference>
<keyword evidence="2" id="KW-0132">Cell division</keyword>
<dbReference type="PANTHER" id="PTHR34298:SF2">
    <property type="entry name" value="SEGREGATION AND CONDENSATION PROTEIN B"/>
    <property type="match status" value="1"/>
</dbReference>
<dbReference type="Proteomes" id="UP000004259">
    <property type="component" value="Unassembled WGS sequence"/>
</dbReference>
<dbReference type="InterPro" id="IPR036390">
    <property type="entry name" value="WH_DNA-bd_sf"/>
</dbReference>
<accession>E9SBE4</accession>
<dbReference type="PIRSF" id="PIRSF019345">
    <property type="entry name" value="ScpB"/>
    <property type="match status" value="1"/>
</dbReference>
<dbReference type="GO" id="GO:0051304">
    <property type="term" value="P:chromosome separation"/>
    <property type="evidence" value="ECO:0007669"/>
    <property type="project" value="InterPro"/>
</dbReference>
<evidence type="ECO:0000256" key="3">
    <source>
        <dbReference type="ARBA" id="ARBA00022829"/>
    </source>
</evidence>
<evidence type="ECO:0000256" key="2">
    <source>
        <dbReference type="ARBA" id="ARBA00022618"/>
    </source>
</evidence>
<organism evidence="5 6">
    <name type="scientific">Ruminococcus albus 8</name>
    <dbReference type="NCBI Taxonomy" id="246199"/>
    <lineage>
        <taxon>Bacteria</taxon>
        <taxon>Bacillati</taxon>
        <taxon>Bacillota</taxon>
        <taxon>Clostridia</taxon>
        <taxon>Eubacteriales</taxon>
        <taxon>Oscillospiraceae</taxon>
        <taxon>Ruminococcus</taxon>
    </lineage>
</organism>
<dbReference type="InterPro" id="IPR005234">
    <property type="entry name" value="ScpB_csome_segregation"/>
</dbReference>
<dbReference type="AlphaFoldDB" id="E9SBE4"/>
<keyword evidence="4" id="KW-0131">Cell cycle</keyword>
<gene>
    <name evidence="5" type="primary">scpB</name>
    <name evidence="5" type="ORF">CUS_6617</name>
</gene>
<keyword evidence="3" id="KW-0159">Chromosome partition</keyword>
<evidence type="ECO:0000313" key="5">
    <source>
        <dbReference type="EMBL" id="EGC03436.1"/>
    </source>
</evidence>
<dbReference type="eggNOG" id="COG1386">
    <property type="taxonomic scope" value="Bacteria"/>
</dbReference>
<keyword evidence="6" id="KW-1185">Reference proteome</keyword>
<dbReference type="Gene3D" id="1.10.10.10">
    <property type="entry name" value="Winged helix-like DNA-binding domain superfamily/Winged helix DNA-binding domain"/>
    <property type="match status" value="2"/>
</dbReference>
<evidence type="ECO:0000256" key="1">
    <source>
        <dbReference type="ARBA" id="ARBA00022490"/>
    </source>
</evidence>
<dbReference type="InterPro" id="IPR036388">
    <property type="entry name" value="WH-like_DNA-bd_sf"/>
</dbReference>
<reference evidence="5 6" key="1">
    <citation type="submission" date="2011-02" db="EMBL/GenBank/DDBJ databases">
        <authorList>
            <person name="Nelson K.E."/>
            <person name="Sutton G."/>
            <person name="Torralba M."/>
            <person name="Durkin S."/>
            <person name="Harkins D."/>
            <person name="Montgomery R."/>
            <person name="Ziemer C."/>
            <person name="Klaassens E."/>
            <person name="Ocuiv P."/>
            <person name="Morrison M."/>
        </authorList>
    </citation>
    <scope>NUCLEOTIDE SEQUENCE [LARGE SCALE GENOMIC DNA]</scope>
    <source>
        <strain evidence="5 6">8</strain>
    </source>
</reference>
<dbReference type="OrthoDB" id="9806226at2"/>
<name>E9SBE4_RUMAL</name>
<evidence type="ECO:0000313" key="6">
    <source>
        <dbReference type="Proteomes" id="UP000004259"/>
    </source>
</evidence>
<sequence length="190" mass="20408">MEINELANTLEAVLFACGESVETKRLCQALDTDITSLHDAAALLDEKYENSGIELLRLDSAYQLATKRAYAPQIKAVLEIKRSSALSPAALEALTVVAYNQPVTKAFVESVRGVDSSGVVNSLVEKGLLCEAGRLELPGRPIAYVTTDNFLRAFGLSSIKELPPLPEQSGQVTIDEIIEAAEENAADDGE</sequence>
<dbReference type="NCBIfam" id="TIGR00281">
    <property type="entry name" value="SMC-Scp complex subunit ScpB"/>
    <property type="match status" value="1"/>
</dbReference>
<proteinExistence type="predicted"/>
<dbReference type="SUPFAM" id="SSF46785">
    <property type="entry name" value="Winged helix' DNA-binding domain"/>
    <property type="match status" value="2"/>
</dbReference>
<comment type="caution">
    <text evidence="5">The sequence shown here is derived from an EMBL/GenBank/DDBJ whole genome shotgun (WGS) entry which is preliminary data.</text>
</comment>
<keyword evidence="1" id="KW-0963">Cytoplasm</keyword>
<dbReference type="GO" id="GO:0051301">
    <property type="term" value="P:cell division"/>
    <property type="evidence" value="ECO:0007669"/>
    <property type="project" value="UniProtKB-KW"/>
</dbReference>
<dbReference type="EMBL" id="ADKM02000066">
    <property type="protein sequence ID" value="EGC03436.1"/>
    <property type="molecule type" value="Genomic_DNA"/>
</dbReference>
<dbReference type="RefSeq" id="WP_002848787.1">
    <property type="nucleotide sequence ID" value="NZ_ADKM02000066.1"/>
</dbReference>
<dbReference type="Pfam" id="PF04079">
    <property type="entry name" value="SMC_ScpB"/>
    <property type="match status" value="1"/>
</dbReference>